<comment type="similarity">
    <text evidence="4">Belongs to the ABC transporter superfamily. Macrolide exporter (TC 3.A.1.122) family.</text>
</comment>
<dbReference type="InterPro" id="IPR003439">
    <property type="entry name" value="ABC_transporter-like_ATP-bd"/>
</dbReference>
<organism evidence="6 8">
    <name type="scientific">Treponema phagedenis</name>
    <dbReference type="NCBI Taxonomy" id="162"/>
    <lineage>
        <taxon>Bacteria</taxon>
        <taxon>Pseudomonadati</taxon>
        <taxon>Spirochaetota</taxon>
        <taxon>Spirochaetia</taxon>
        <taxon>Spirochaetales</taxon>
        <taxon>Treponemataceae</taxon>
        <taxon>Treponema</taxon>
    </lineage>
</organism>
<dbReference type="Gene3D" id="3.40.50.300">
    <property type="entry name" value="P-loop containing nucleotide triphosphate hydrolases"/>
    <property type="match status" value="1"/>
</dbReference>
<keyword evidence="2" id="KW-0547">Nucleotide-binding</keyword>
<dbReference type="GO" id="GO:0098796">
    <property type="term" value="C:membrane protein complex"/>
    <property type="evidence" value="ECO:0007669"/>
    <property type="project" value="UniProtKB-ARBA"/>
</dbReference>
<evidence type="ECO:0000313" key="7">
    <source>
        <dbReference type="EMBL" id="QEJ98684.1"/>
    </source>
</evidence>
<dbReference type="OrthoDB" id="9805538at2"/>
<dbReference type="PROSITE" id="PS00211">
    <property type="entry name" value="ABC_TRANSPORTER_1"/>
    <property type="match status" value="1"/>
</dbReference>
<dbReference type="AlphaFoldDB" id="A0A0B7GUL2"/>
<accession>A0A0B7GUL2</accession>
<dbReference type="GO" id="GO:0016887">
    <property type="term" value="F:ATP hydrolysis activity"/>
    <property type="evidence" value="ECO:0007669"/>
    <property type="project" value="InterPro"/>
</dbReference>
<evidence type="ECO:0000256" key="1">
    <source>
        <dbReference type="ARBA" id="ARBA00022448"/>
    </source>
</evidence>
<evidence type="ECO:0000259" key="5">
    <source>
        <dbReference type="PROSITE" id="PS50893"/>
    </source>
</evidence>
<dbReference type="PANTHER" id="PTHR42798:SF7">
    <property type="entry name" value="ALPHA-D-RIBOSE 1-METHYLPHOSPHONATE 5-TRIPHOSPHATE SYNTHASE SUBUNIT PHNL"/>
    <property type="match status" value="1"/>
</dbReference>
<dbReference type="InterPro" id="IPR017911">
    <property type="entry name" value="MacB-like_ATP-bd"/>
</dbReference>
<dbReference type="InterPro" id="IPR027417">
    <property type="entry name" value="P-loop_NTPase"/>
</dbReference>
<evidence type="ECO:0000256" key="2">
    <source>
        <dbReference type="ARBA" id="ARBA00022741"/>
    </source>
</evidence>
<keyword evidence="8" id="KW-1185">Reference proteome</keyword>
<protein>
    <submittedName>
        <fullName evidence="6 7">ABC transporter ATP-binding protein</fullName>
    </submittedName>
</protein>
<dbReference type="EMBL" id="CP042817">
    <property type="protein sequence ID" value="QEJ98684.1"/>
    <property type="molecule type" value="Genomic_DNA"/>
</dbReference>
<dbReference type="GO" id="GO:0005524">
    <property type="term" value="F:ATP binding"/>
    <property type="evidence" value="ECO:0007669"/>
    <property type="project" value="UniProtKB-KW"/>
</dbReference>
<dbReference type="SUPFAM" id="SSF52540">
    <property type="entry name" value="P-loop containing nucleoside triphosphate hydrolases"/>
    <property type="match status" value="1"/>
</dbReference>
<dbReference type="Proteomes" id="UP000042527">
    <property type="component" value="Unassembled WGS sequence"/>
</dbReference>
<feature type="domain" description="ABC transporter" evidence="5">
    <location>
        <begin position="4"/>
        <end position="235"/>
    </location>
</feature>
<dbReference type="CDD" id="cd03255">
    <property type="entry name" value="ABC_MJ0796_LolCDE_FtsE"/>
    <property type="match status" value="1"/>
</dbReference>
<dbReference type="EMBL" id="CDNC01000008">
    <property type="protein sequence ID" value="CEM61227.1"/>
    <property type="molecule type" value="Genomic_DNA"/>
</dbReference>
<dbReference type="PANTHER" id="PTHR42798">
    <property type="entry name" value="LIPOPROTEIN-RELEASING SYSTEM ATP-BINDING PROTEIN LOLD"/>
    <property type="match status" value="1"/>
</dbReference>
<name>A0A0B7GUL2_TREPH</name>
<reference evidence="6" key="2">
    <citation type="submission" date="2015-01" db="EMBL/GenBank/DDBJ databases">
        <authorList>
            <person name="Xiang T."/>
            <person name="Song Y."/>
            <person name="Huang L."/>
            <person name="Wang B."/>
            <person name="Wu P."/>
        </authorList>
    </citation>
    <scope>NUCLEOTIDE SEQUENCE [LARGE SCALE GENOMIC DNA]</scope>
    <source>
        <strain evidence="6">V1</strain>
    </source>
</reference>
<evidence type="ECO:0000313" key="9">
    <source>
        <dbReference type="Proteomes" id="UP000323594"/>
    </source>
</evidence>
<evidence type="ECO:0000313" key="6">
    <source>
        <dbReference type="EMBL" id="CEM61227.1"/>
    </source>
</evidence>
<evidence type="ECO:0000256" key="4">
    <source>
        <dbReference type="ARBA" id="ARBA00038388"/>
    </source>
</evidence>
<dbReference type="FunFam" id="3.40.50.300:FF:000032">
    <property type="entry name" value="Export ABC transporter ATP-binding protein"/>
    <property type="match status" value="1"/>
</dbReference>
<reference evidence="7 9" key="3">
    <citation type="submission" date="2019-08" db="EMBL/GenBank/DDBJ databases">
        <authorList>
            <person name="Kuhnert P."/>
        </authorList>
    </citation>
    <scope>NUCLEOTIDE SEQUENCE [LARGE SCALE GENOMIC DNA]</scope>
    <source>
        <strain evidence="7 9">B36.5</strain>
    </source>
</reference>
<evidence type="ECO:0000256" key="3">
    <source>
        <dbReference type="ARBA" id="ARBA00022840"/>
    </source>
</evidence>
<dbReference type="InterPro" id="IPR017871">
    <property type="entry name" value="ABC_transporter-like_CS"/>
</dbReference>
<keyword evidence="1" id="KW-0813">Transport</keyword>
<dbReference type="SMART" id="SM00382">
    <property type="entry name" value="AAA"/>
    <property type="match status" value="1"/>
</dbReference>
<sequence length="235" mass="25564">MSVISLQDVVKTFTLGEIEVHALRGVSFEVPEAGFVSILGPSGSGKTTCMNMIGCLDRPTSGAIFVDGENTAEMKDSDLAYLRNKTIGFVFQQYFLLPGLTILENVMLPLRYQGVPYAERKRLAAEELDRVGLSDRLQHRPNELSGGQKQRVAIARALVTRPKIILADEPTGALDTETGLSVLDLFVDINKKGTAIVIVTHNLEIGAMAPRSIHLKDGLITEDVLNPHEGQIQGV</sequence>
<dbReference type="RefSeq" id="WP_024752363.1">
    <property type="nucleotide sequence ID" value="NZ_CDNC01000008.1"/>
</dbReference>
<dbReference type="PROSITE" id="PS50893">
    <property type="entry name" value="ABC_TRANSPORTER_2"/>
    <property type="match status" value="1"/>
</dbReference>
<gene>
    <name evidence="7" type="ORF">FUT82_12190</name>
    <name evidence="6" type="ORF">TPHV1_160028</name>
</gene>
<dbReference type="GO" id="GO:0022857">
    <property type="term" value="F:transmembrane transporter activity"/>
    <property type="evidence" value="ECO:0007669"/>
    <property type="project" value="UniProtKB-ARBA"/>
</dbReference>
<proteinExistence type="inferred from homology"/>
<dbReference type="GeneID" id="57752592"/>
<dbReference type="Proteomes" id="UP000323594">
    <property type="component" value="Chromosome"/>
</dbReference>
<keyword evidence="3 6" id="KW-0067">ATP-binding</keyword>
<dbReference type="Pfam" id="PF00005">
    <property type="entry name" value="ABC_tran"/>
    <property type="match status" value="1"/>
</dbReference>
<reference evidence="8" key="1">
    <citation type="submission" date="2015-01" db="EMBL/GenBank/DDBJ databases">
        <authorList>
            <person name="Manzoor Shahid"/>
            <person name="Zubair Saima"/>
        </authorList>
    </citation>
    <scope>NUCLEOTIDE SEQUENCE [LARGE SCALE GENOMIC DNA]</scope>
    <source>
        <strain evidence="8">V1</strain>
    </source>
</reference>
<dbReference type="InterPro" id="IPR003593">
    <property type="entry name" value="AAA+_ATPase"/>
</dbReference>
<evidence type="ECO:0000313" key="8">
    <source>
        <dbReference type="Proteomes" id="UP000042527"/>
    </source>
</evidence>